<evidence type="ECO:0000313" key="2">
    <source>
        <dbReference type="EMBL" id="KAG7361933.1"/>
    </source>
</evidence>
<reference evidence="2" key="1">
    <citation type="journal article" date="2021" name="Sci. Rep.">
        <title>Diploid genomic architecture of Nitzschia inconspicua, an elite biomass production diatom.</title>
        <authorList>
            <person name="Oliver A."/>
            <person name="Podell S."/>
            <person name="Pinowska A."/>
            <person name="Traller J.C."/>
            <person name="Smith S.R."/>
            <person name="McClure R."/>
            <person name="Beliaev A."/>
            <person name="Bohutskyi P."/>
            <person name="Hill E.A."/>
            <person name="Rabines A."/>
            <person name="Zheng H."/>
            <person name="Allen L.Z."/>
            <person name="Kuo A."/>
            <person name="Grigoriev I.V."/>
            <person name="Allen A.E."/>
            <person name="Hazlebeck D."/>
            <person name="Allen E.E."/>
        </authorList>
    </citation>
    <scope>NUCLEOTIDE SEQUENCE</scope>
    <source>
        <strain evidence="2">Hildebrandi</strain>
    </source>
</reference>
<gene>
    <name evidence="2" type="ORF">IV203_025599</name>
</gene>
<feature type="region of interest" description="Disordered" evidence="1">
    <location>
        <begin position="24"/>
        <end position="80"/>
    </location>
</feature>
<reference evidence="2" key="2">
    <citation type="submission" date="2021-04" db="EMBL/GenBank/DDBJ databases">
        <authorList>
            <person name="Podell S."/>
        </authorList>
    </citation>
    <scope>NUCLEOTIDE SEQUENCE</scope>
    <source>
        <strain evidence="2">Hildebrandi</strain>
    </source>
</reference>
<evidence type="ECO:0000313" key="3">
    <source>
        <dbReference type="Proteomes" id="UP000693970"/>
    </source>
</evidence>
<feature type="compositionally biased region" description="Low complexity" evidence="1">
    <location>
        <begin position="51"/>
        <end position="62"/>
    </location>
</feature>
<keyword evidence="3" id="KW-1185">Reference proteome</keyword>
<proteinExistence type="predicted"/>
<organism evidence="2 3">
    <name type="scientific">Nitzschia inconspicua</name>
    <dbReference type="NCBI Taxonomy" id="303405"/>
    <lineage>
        <taxon>Eukaryota</taxon>
        <taxon>Sar</taxon>
        <taxon>Stramenopiles</taxon>
        <taxon>Ochrophyta</taxon>
        <taxon>Bacillariophyta</taxon>
        <taxon>Bacillariophyceae</taxon>
        <taxon>Bacillariophycidae</taxon>
        <taxon>Bacillariales</taxon>
        <taxon>Bacillariaceae</taxon>
        <taxon>Nitzschia</taxon>
    </lineage>
</organism>
<comment type="caution">
    <text evidence="2">The sequence shown here is derived from an EMBL/GenBank/DDBJ whole genome shotgun (WGS) entry which is preliminary data.</text>
</comment>
<dbReference type="EMBL" id="JAGRRH010000012">
    <property type="protein sequence ID" value="KAG7361933.1"/>
    <property type="molecule type" value="Genomic_DNA"/>
</dbReference>
<evidence type="ECO:0000256" key="1">
    <source>
        <dbReference type="SAM" id="MobiDB-lite"/>
    </source>
</evidence>
<protein>
    <submittedName>
        <fullName evidence="2">Uncharacterized protein</fullName>
    </submittedName>
</protein>
<accession>A0A9K3PW73</accession>
<sequence length="101" mass="12025">MCSLRKKNEVLRYFRAQELWALSRQRDNEDHPRRSKTKKRPSSEVETEKCTSQNSIKNNNKTSNKKSNKRQKGGVSDNDPCPVHRLLNFFWEVLFLFLIEL</sequence>
<dbReference type="Proteomes" id="UP000693970">
    <property type="component" value="Unassembled WGS sequence"/>
</dbReference>
<dbReference type="AlphaFoldDB" id="A0A9K3PW73"/>
<feature type="compositionally biased region" description="Basic residues" evidence="1">
    <location>
        <begin position="63"/>
        <end position="72"/>
    </location>
</feature>
<name>A0A9K3PW73_9STRA</name>